<dbReference type="PROSITE" id="PS51257">
    <property type="entry name" value="PROKAR_LIPOPROTEIN"/>
    <property type="match status" value="1"/>
</dbReference>
<dbReference type="InterPro" id="IPR010611">
    <property type="entry name" value="3D_dom"/>
</dbReference>
<evidence type="ECO:0000313" key="3">
    <source>
        <dbReference type="EMBL" id="MBA4493285.1"/>
    </source>
</evidence>
<evidence type="ECO:0000256" key="1">
    <source>
        <dbReference type="ARBA" id="ARBA00022729"/>
    </source>
</evidence>
<gene>
    <name evidence="3" type="ORF">H1191_03030</name>
</gene>
<keyword evidence="1" id="KW-0732">Signal</keyword>
<dbReference type="Pfam" id="PF07501">
    <property type="entry name" value="G5"/>
    <property type="match status" value="1"/>
</dbReference>
<evidence type="ECO:0000313" key="4">
    <source>
        <dbReference type="Proteomes" id="UP000535491"/>
    </source>
</evidence>
<dbReference type="Pfam" id="PF06725">
    <property type="entry name" value="3D"/>
    <property type="match status" value="1"/>
</dbReference>
<dbReference type="GO" id="GO:0009254">
    <property type="term" value="P:peptidoglycan turnover"/>
    <property type="evidence" value="ECO:0007669"/>
    <property type="project" value="InterPro"/>
</dbReference>
<sequence length="328" mass="36148">MRKILLNCLTVTTILVMVVLAGCSSKQVKVTFSDQEKPVIIDSGNEPLAEALEEKGLDVAALKKQYKPGIPWDQPVGDRSNIQLTCNCEVTLQVGGKKVGTFHTTKPTVGAFLEERNVTLTEWDQTTPLDKKIVNGMNVVVDQYEQRIKKKIELIPFKTKEEKDDELAKGKKETEKEGKKGKKIYAVVMHYKNGQPLVKEGKPVVTETLVETIKPVDQVVKIGTSTQLAEEEKNKPKLTATGTMTVEATGYTHTGNRTATGTYPKRGTVAVDPDVIPLGTKLYIPGYGYGVAEDTGGAVNGRIIDLFFETRSEAIKWGRRTVTIKILK</sequence>
<dbReference type="InterPro" id="IPR051933">
    <property type="entry name" value="Resuscitation_pf_RpfB"/>
</dbReference>
<feature type="domain" description="G5" evidence="2">
    <location>
        <begin position="141"/>
        <end position="226"/>
    </location>
</feature>
<dbReference type="Proteomes" id="UP000535491">
    <property type="component" value="Unassembled WGS sequence"/>
</dbReference>
<dbReference type="Pfam" id="PF03990">
    <property type="entry name" value="DUF348"/>
    <property type="match status" value="1"/>
</dbReference>
<keyword evidence="4" id="KW-1185">Reference proteome</keyword>
<reference evidence="3 4" key="1">
    <citation type="submission" date="2020-07" db="EMBL/GenBank/DDBJ databases">
        <authorList>
            <person name="Feng H."/>
        </authorList>
    </citation>
    <scope>NUCLEOTIDE SEQUENCE [LARGE SCALE GENOMIC DNA]</scope>
    <source>
        <strain evidence="4">s-10</strain>
    </source>
</reference>
<dbReference type="InterPro" id="IPR011098">
    <property type="entry name" value="G5_dom"/>
</dbReference>
<proteinExistence type="predicted"/>
<organism evidence="3 4">
    <name type="scientific">Paenactinomyces guangxiensis</name>
    <dbReference type="NCBI Taxonomy" id="1490290"/>
    <lineage>
        <taxon>Bacteria</taxon>
        <taxon>Bacillati</taxon>
        <taxon>Bacillota</taxon>
        <taxon>Bacilli</taxon>
        <taxon>Bacillales</taxon>
        <taxon>Thermoactinomycetaceae</taxon>
        <taxon>Paenactinomyces</taxon>
    </lineage>
</organism>
<accession>A0A7W1WNR8</accession>
<dbReference type="PANTHER" id="PTHR39160">
    <property type="entry name" value="CELL WALL-BINDING PROTEIN YOCH"/>
    <property type="match status" value="1"/>
</dbReference>
<dbReference type="EMBL" id="JACEIQ010000001">
    <property type="protein sequence ID" value="MBA4493285.1"/>
    <property type="molecule type" value="Genomic_DNA"/>
</dbReference>
<dbReference type="Gene3D" id="2.20.230.10">
    <property type="entry name" value="Resuscitation-promoting factor rpfb"/>
    <property type="match status" value="1"/>
</dbReference>
<dbReference type="SMART" id="SM01208">
    <property type="entry name" value="G5"/>
    <property type="match status" value="1"/>
</dbReference>
<dbReference type="SUPFAM" id="SSF50685">
    <property type="entry name" value="Barwin-like endoglucanases"/>
    <property type="match status" value="1"/>
</dbReference>
<comment type="caution">
    <text evidence="3">The sequence shown here is derived from an EMBL/GenBank/DDBJ whole genome shotgun (WGS) entry which is preliminary data.</text>
</comment>
<dbReference type="Gene3D" id="2.40.40.10">
    <property type="entry name" value="RlpA-like domain"/>
    <property type="match status" value="1"/>
</dbReference>
<evidence type="ECO:0000259" key="2">
    <source>
        <dbReference type="PROSITE" id="PS51109"/>
    </source>
</evidence>
<dbReference type="CDD" id="cd22786">
    <property type="entry name" value="DPBB_YuiC-like"/>
    <property type="match status" value="1"/>
</dbReference>
<dbReference type="AlphaFoldDB" id="A0A7W1WNR8"/>
<dbReference type="InterPro" id="IPR036908">
    <property type="entry name" value="RlpA-like_sf"/>
</dbReference>
<dbReference type="PROSITE" id="PS51109">
    <property type="entry name" value="G5"/>
    <property type="match status" value="1"/>
</dbReference>
<dbReference type="GO" id="GO:0019867">
    <property type="term" value="C:outer membrane"/>
    <property type="evidence" value="ECO:0007669"/>
    <property type="project" value="InterPro"/>
</dbReference>
<dbReference type="GO" id="GO:0004553">
    <property type="term" value="F:hydrolase activity, hydrolyzing O-glycosyl compounds"/>
    <property type="evidence" value="ECO:0007669"/>
    <property type="project" value="InterPro"/>
</dbReference>
<name>A0A7W1WNR8_9BACL</name>
<dbReference type="RefSeq" id="WP_181750479.1">
    <property type="nucleotide sequence ID" value="NZ_JACEIQ010000001.1"/>
</dbReference>
<protein>
    <submittedName>
        <fullName evidence="3">G5 domain-containing protein</fullName>
    </submittedName>
</protein>
<dbReference type="InterPro" id="IPR007137">
    <property type="entry name" value="DUF348"/>
</dbReference>
<dbReference type="PANTHER" id="PTHR39160:SF4">
    <property type="entry name" value="RESUSCITATION-PROMOTING FACTOR RPFB"/>
    <property type="match status" value="1"/>
</dbReference>